<reference evidence="2 3" key="1">
    <citation type="submission" date="2019-09" db="EMBL/GenBank/DDBJ databases">
        <title>Complete genome sequence of Arachidicoccus sp. B3-10 isolated from apple orchard soil.</title>
        <authorList>
            <person name="Kim H.S."/>
            <person name="Han K.-I."/>
            <person name="Suh M.K."/>
            <person name="Lee K.C."/>
            <person name="Eom M.K."/>
            <person name="Kim J.-S."/>
            <person name="Kang S.W."/>
            <person name="Sin Y."/>
            <person name="Lee J.-S."/>
        </authorList>
    </citation>
    <scope>NUCLEOTIDE SEQUENCE [LARGE SCALE GENOMIC DNA]</scope>
    <source>
        <strain evidence="2 3">B3-10</strain>
    </source>
</reference>
<gene>
    <name evidence="2" type="ORF">E0W69_014105</name>
</gene>
<dbReference type="Gene3D" id="2.60.40.10">
    <property type="entry name" value="Immunoglobulins"/>
    <property type="match status" value="1"/>
</dbReference>
<evidence type="ECO:0000313" key="2">
    <source>
        <dbReference type="EMBL" id="QES89745.1"/>
    </source>
</evidence>
<dbReference type="OrthoDB" id="826619at2"/>
<accession>A0A5P2G2N2</accession>
<protein>
    <submittedName>
        <fullName evidence="2">DUF1573 domain-containing protein</fullName>
    </submittedName>
</protein>
<dbReference type="Proteomes" id="UP000292424">
    <property type="component" value="Chromosome"/>
</dbReference>
<evidence type="ECO:0000256" key="1">
    <source>
        <dbReference type="SAM" id="SignalP"/>
    </source>
</evidence>
<evidence type="ECO:0000313" key="3">
    <source>
        <dbReference type="Proteomes" id="UP000292424"/>
    </source>
</evidence>
<keyword evidence="1" id="KW-0732">Signal</keyword>
<dbReference type="Pfam" id="PF07610">
    <property type="entry name" value="DUF1573"/>
    <property type="match status" value="1"/>
</dbReference>
<sequence length="164" mass="18360">MIKLILSFVICAFVGLNVHAQMNKIQPPKDAKNYVEVDDDDHDFGQIQYGKGVSYTVHIQNIGKDTLTLSNVQVSCGCTVPTWKRGPYAPRDTFSIQVAFNGYSEGKFNKTLTLLFNNDIVKILRFEGDGIKNFKPSTSVNNDDNDEDEGSTSAIQRVEVLKYM</sequence>
<feature type="signal peptide" evidence="1">
    <location>
        <begin position="1"/>
        <end position="20"/>
    </location>
</feature>
<organism evidence="2 3">
    <name type="scientific">Rhizosphaericola mali</name>
    <dbReference type="NCBI Taxonomy" id="2545455"/>
    <lineage>
        <taxon>Bacteria</taxon>
        <taxon>Pseudomonadati</taxon>
        <taxon>Bacteroidota</taxon>
        <taxon>Chitinophagia</taxon>
        <taxon>Chitinophagales</taxon>
        <taxon>Chitinophagaceae</taxon>
        <taxon>Rhizosphaericola</taxon>
    </lineage>
</organism>
<name>A0A5P2G2N2_9BACT</name>
<dbReference type="PANTHER" id="PTHR37833:SF1">
    <property type="entry name" value="SIGNAL PEPTIDE PROTEIN"/>
    <property type="match status" value="1"/>
</dbReference>
<dbReference type="InterPro" id="IPR011467">
    <property type="entry name" value="DUF1573"/>
</dbReference>
<dbReference type="PANTHER" id="PTHR37833">
    <property type="entry name" value="LIPOPROTEIN-RELATED"/>
    <property type="match status" value="1"/>
</dbReference>
<dbReference type="AlphaFoldDB" id="A0A5P2G2N2"/>
<feature type="chain" id="PRO_5024285793" evidence="1">
    <location>
        <begin position="21"/>
        <end position="164"/>
    </location>
</feature>
<dbReference type="InterPro" id="IPR013783">
    <property type="entry name" value="Ig-like_fold"/>
</dbReference>
<dbReference type="KEGG" id="arac:E0W69_014105"/>
<keyword evidence="3" id="KW-1185">Reference proteome</keyword>
<proteinExistence type="predicted"/>
<dbReference type="RefSeq" id="WP_131330680.1">
    <property type="nucleotide sequence ID" value="NZ_CP044016.1"/>
</dbReference>
<dbReference type="EMBL" id="CP044016">
    <property type="protein sequence ID" value="QES89745.1"/>
    <property type="molecule type" value="Genomic_DNA"/>
</dbReference>